<sequence length="247" mass="29012">MYLIKKYIILIFIFSNILFASDFEVNFGCSFGCSIEFTYIKGDTPLWLGYQDGNRVDNGATVNTIISIGRNYRVPNEKLTSISALFETGYNFYIRNRTYDEERNEYSSYLYHSLIFGGLLKLNFYNNLSFGIGCGILFPLYSETDKEDGMLGMYQSIAKFTYEKIAYMYKVPIMPYLKLNLERYLYFSEKWAFRYGLNIVYNFGMEFNMNRLRSPIHKESDYTTYGRYKFSSLGIEMILSMAFGRPK</sequence>
<dbReference type="Proteomes" id="UP000325116">
    <property type="component" value="Unassembled WGS sequence"/>
</dbReference>
<dbReference type="AlphaFoldDB" id="A0A5C8CEN1"/>
<name>A0A5C8CEN1_9SPIR</name>
<protein>
    <submittedName>
        <fullName evidence="1">Uncharacterized protein</fullName>
    </submittedName>
</protein>
<comment type="caution">
    <text evidence="1">The sequence shown here is derived from an EMBL/GenBank/DDBJ whole genome shotgun (WGS) entry which is preliminary data.</text>
</comment>
<dbReference type="RefSeq" id="WP_147758689.1">
    <property type="nucleotide sequence ID" value="NZ_SAXT01000005.1"/>
</dbReference>
<reference evidence="1 2" key="1">
    <citation type="journal article" date="1992" name="Lakartidningen">
        <title>[Penicillin V and not amoxicillin is the first choice preparation in acute otitis].</title>
        <authorList>
            <person name="Kamme C."/>
            <person name="Lundgren K."/>
            <person name="Prellner K."/>
        </authorList>
    </citation>
    <scope>NUCLEOTIDE SEQUENCE [LARGE SCALE GENOMIC DNA]</scope>
    <source>
        <strain evidence="1 2">W1</strain>
    </source>
</reference>
<proteinExistence type="predicted"/>
<evidence type="ECO:0000313" key="1">
    <source>
        <dbReference type="EMBL" id="TXJ11789.1"/>
    </source>
</evidence>
<organism evidence="1 2">
    <name type="scientific">Brachyspira aalborgi</name>
    <dbReference type="NCBI Taxonomy" id="29522"/>
    <lineage>
        <taxon>Bacteria</taxon>
        <taxon>Pseudomonadati</taxon>
        <taxon>Spirochaetota</taxon>
        <taxon>Spirochaetia</taxon>
        <taxon>Brachyspirales</taxon>
        <taxon>Brachyspiraceae</taxon>
        <taxon>Brachyspira</taxon>
    </lineage>
</organism>
<dbReference type="EMBL" id="SAXT01000005">
    <property type="protein sequence ID" value="TXJ11789.1"/>
    <property type="molecule type" value="Genomic_DNA"/>
</dbReference>
<gene>
    <name evidence="1" type="ORF">EPJ80_08740</name>
</gene>
<evidence type="ECO:0000313" key="2">
    <source>
        <dbReference type="Proteomes" id="UP000325116"/>
    </source>
</evidence>
<accession>A0A5C8CEN1</accession>